<protein>
    <submittedName>
        <fullName evidence="1">Rhodopsin</fullName>
    </submittedName>
</protein>
<dbReference type="Proteomes" id="UP000036403">
    <property type="component" value="Unassembled WGS sequence"/>
</dbReference>
<keyword evidence="2" id="KW-1185">Reference proteome</keyword>
<organism evidence="1 2">
    <name type="scientific">Lasius niger</name>
    <name type="common">Black garden ant</name>
    <dbReference type="NCBI Taxonomy" id="67767"/>
    <lineage>
        <taxon>Eukaryota</taxon>
        <taxon>Metazoa</taxon>
        <taxon>Ecdysozoa</taxon>
        <taxon>Arthropoda</taxon>
        <taxon>Hexapoda</taxon>
        <taxon>Insecta</taxon>
        <taxon>Pterygota</taxon>
        <taxon>Neoptera</taxon>
        <taxon>Endopterygota</taxon>
        <taxon>Hymenoptera</taxon>
        <taxon>Apocrita</taxon>
        <taxon>Aculeata</taxon>
        <taxon>Formicoidea</taxon>
        <taxon>Formicidae</taxon>
        <taxon>Formicinae</taxon>
        <taxon>Lasius</taxon>
        <taxon>Lasius</taxon>
    </lineage>
</organism>
<accession>A0A0J7JUA1</accession>
<comment type="caution">
    <text evidence="1">The sequence shown here is derived from an EMBL/GenBank/DDBJ whole genome shotgun (WGS) entry which is preliminary data.</text>
</comment>
<name>A0A0J7JUA1_LASNI</name>
<sequence>QKETINKRGERRPQFNFYKLKSNMIIATLEKKTPFEDVRRRIGANEEAPSELRNWTETIDGNSVEMMQDFVVKEISAE</sequence>
<feature type="non-terminal residue" evidence="1">
    <location>
        <position position="1"/>
    </location>
</feature>
<dbReference type="PaxDb" id="67767-A0A0J7JUA1"/>
<gene>
    <name evidence="1" type="ORF">RF55_25853</name>
</gene>
<reference evidence="1 2" key="1">
    <citation type="submission" date="2015-04" db="EMBL/GenBank/DDBJ databases">
        <title>Lasius niger genome sequencing.</title>
        <authorList>
            <person name="Konorov E.A."/>
            <person name="Nikitin M.A."/>
            <person name="Kirill M.V."/>
            <person name="Chang P."/>
        </authorList>
    </citation>
    <scope>NUCLEOTIDE SEQUENCE [LARGE SCALE GENOMIC DNA]</scope>
    <source>
        <tissue evidence="1">Whole</tissue>
    </source>
</reference>
<evidence type="ECO:0000313" key="1">
    <source>
        <dbReference type="EMBL" id="KMQ81589.1"/>
    </source>
</evidence>
<proteinExistence type="predicted"/>
<dbReference type="EMBL" id="LBMM01033786">
    <property type="protein sequence ID" value="KMQ81589.1"/>
    <property type="molecule type" value="Genomic_DNA"/>
</dbReference>
<dbReference type="AlphaFoldDB" id="A0A0J7JUA1"/>
<evidence type="ECO:0000313" key="2">
    <source>
        <dbReference type="Proteomes" id="UP000036403"/>
    </source>
</evidence>